<keyword evidence="2" id="KW-1185">Reference proteome</keyword>
<dbReference type="EMBL" id="KN824325">
    <property type="protein sequence ID" value="KIM24346.1"/>
    <property type="molecule type" value="Genomic_DNA"/>
</dbReference>
<name>A0A0C3AYK8_SERVB</name>
<reference evidence="2" key="2">
    <citation type="submission" date="2015-01" db="EMBL/GenBank/DDBJ databases">
        <title>Evolutionary Origins and Diversification of the Mycorrhizal Mutualists.</title>
        <authorList>
            <consortium name="DOE Joint Genome Institute"/>
            <consortium name="Mycorrhizal Genomics Consortium"/>
            <person name="Kohler A."/>
            <person name="Kuo A."/>
            <person name="Nagy L.G."/>
            <person name="Floudas D."/>
            <person name="Copeland A."/>
            <person name="Barry K.W."/>
            <person name="Cichocki N."/>
            <person name="Veneault-Fourrey C."/>
            <person name="LaButti K."/>
            <person name="Lindquist E.A."/>
            <person name="Lipzen A."/>
            <person name="Lundell T."/>
            <person name="Morin E."/>
            <person name="Murat C."/>
            <person name="Riley R."/>
            <person name="Ohm R."/>
            <person name="Sun H."/>
            <person name="Tunlid A."/>
            <person name="Henrissat B."/>
            <person name="Grigoriev I.V."/>
            <person name="Hibbett D.S."/>
            <person name="Martin F."/>
        </authorList>
    </citation>
    <scope>NUCLEOTIDE SEQUENCE [LARGE SCALE GENOMIC DNA]</scope>
    <source>
        <strain evidence="2">MAFF 305830</strain>
    </source>
</reference>
<dbReference type="Gene3D" id="3.80.10.10">
    <property type="entry name" value="Ribonuclease Inhibitor"/>
    <property type="match status" value="1"/>
</dbReference>
<evidence type="ECO:0000313" key="1">
    <source>
        <dbReference type="EMBL" id="KIM24346.1"/>
    </source>
</evidence>
<protein>
    <recommendedName>
        <fullName evidence="3">F-box domain-containing protein</fullName>
    </recommendedName>
</protein>
<evidence type="ECO:0000313" key="2">
    <source>
        <dbReference type="Proteomes" id="UP000054097"/>
    </source>
</evidence>
<accession>A0A0C3AYK8</accession>
<gene>
    <name evidence="1" type="ORF">M408DRAFT_76085</name>
</gene>
<dbReference type="STRING" id="933852.A0A0C3AYK8"/>
<proteinExistence type="predicted"/>
<sequence length="445" mass="50032">MSLDLLPYDLLLPILSCLEGFRPHILLPCCLVNHEFYEIAVRLLYRSISIYQWYAGFPRGLAYHDTTDIHKNLIPALSNCINLYSCRWTRDGTLTSAIIEALQQNPLQELAINGRSGAFYDAENLIGFDKLVKLTLIMPDSHVARQLPRWTERLAATLRELTIICKDGKLIHDRILHQIASHPLKLQSFSITNCANVTHTSIIDLLRGSMESGGITSLTLDGISTAFDWSVFTKTVTEEHLFRRLSTLTLTYPAGRSRTLPDLIQLVSIAPLQELNLSNFGLHGLQEDNHNVDQENADLLSAIINVHGATIQTLGLLRTRVTDVAMSKICNGLPNLRKFFFTRDGSTSTVVVPSLPLPQLKFLEYFHVSFMSDNDLPFPGVPSEADIVSLAERCSPELLQCGVDTRVWKINREFMRLSDGEWSKRVTLGLYDQSEIPEAFLVVRA</sequence>
<evidence type="ECO:0008006" key="3">
    <source>
        <dbReference type="Google" id="ProtNLM"/>
    </source>
</evidence>
<dbReference type="Proteomes" id="UP000054097">
    <property type="component" value="Unassembled WGS sequence"/>
</dbReference>
<dbReference type="OrthoDB" id="2585512at2759"/>
<dbReference type="HOGENOM" id="CLU_017901_0_0_1"/>
<dbReference type="AlphaFoldDB" id="A0A0C3AYK8"/>
<dbReference type="InterPro" id="IPR032675">
    <property type="entry name" value="LRR_dom_sf"/>
</dbReference>
<dbReference type="SUPFAM" id="SSF52047">
    <property type="entry name" value="RNI-like"/>
    <property type="match status" value="1"/>
</dbReference>
<reference evidence="1 2" key="1">
    <citation type="submission" date="2014-04" db="EMBL/GenBank/DDBJ databases">
        <authorList>
            <consortium name="DOE Joint Genome Institute"/>
            <person name="Kuo A."/>
            <person name="Zuccaro A."/>
            <person name="Kohler A."/>
            <person name="Nagy L.G."/>
            <person name="Floudas D."/>
            <person name="Copeland A."/>
            <person name="Barry K.W."/>
            <person name="Cichocki N."/>
            <person name="Veneault-Fourrey C."/>
            <person name="LaButti K."/>
            <person name="Lindquist E.A."/>
            <person name="Lipzen A."/>
            <person name="Lundell T."/>
            <person name="Morin E."/>
            <person name="Murat C."/>
            <person name="Sun H."/>
            <person name="Tunlid A."/>
            <person name="Henrissat B."/>
            <person name="Grigoriev I.V."/>
            <person name="Hibbett D.S."/>
            <person name="Martin F."/>
            <person name="Nordberg H.P."/>
            <person name="Cantor M.N."/>
            <person name="Hua S.X."/>
        </authorList>
    </citation>
    <scope>NUCLEOTIDE SEQUENCE [LARGE SCALE GENOMIC DNA]</scope>
    <source>
        <strain evidence="1 2">MAFF 305830</strain>
    </source>
</reference>
<organism evidence="1 2">
    <name type="scientific">Serendipita vermifera MAFF 305830</name>
    <dbReference type="NCBI Taxonomy" id="933852"/>
    <lineage>
        <taxon>Eukaryota</taxon>
        <taxon>Fungi</taxon>
        <taxon>Dikarya</taxon>
        <taxon>Basidiomycota</taxon>
        <taxon>Agaricomycotina</taxon>
        <taxon>Agaricomycetes</taxon>
        <taxon>Sebacinales</taxon>
        <taxon>Serendipitaceae</taxon>
        <taxon>Serendipita</taxon>
    </lineage>
</organism>